<reference evidence="10 11" key="1">
    <citation type="submission" date="2015-09" db="EMBL/GenBank/DDBJ databases">
        <title>Draft Genome Sequence of Pseudoalteromonas lipolytica UCD-48B.</title>
        <authorList>
            <person name="Krusor M."/>
            <person name="Coil D.A."/>
            <person name="Lang J.M."/>
            <person name="Eisen J.A."/>
            <person name="Alexiev A."/>
        </authorList>
    </citation>
    <scope>NUCLEOTIDE SEQUENCE [LARGE SCALE GENOMIC DNA]</scope>
    <source>
        <strain evidence="10 11">UCD-48B</strain>
    </source>
</reference>
<keyword evidence="6 7" id="KW-0520">NAD</keyword>
<proteinExistence type="inferred from homology"/>
<dbReference type="AlphaFoldDB" id="A0A0N8HK29"/>
<comment type="similarity">
    <text evidence="1 7">Belongs to the nitroreductase family.</text>
</comment>
<dbReference type="InterPro" id="IPR029479">
    <property type="entry name" value="Nitroreductase"/>
</dbReference>
<keyword evidence="3 7" id="KW-0288">FMN</keyword>
<dbReference type="InterPro" id="IPR052530">
    <property type="entry name" value="NAD(P)H_nitroreductase"/>
</dbReference>
<comment type="cofactor">
    <cofactor evidence="8">
        <name>FMN</name>
        <dbReference type="ChEBI" id="CHEBI:58210"/>
    </cofactor>
    <text evidence="8">Binds 1 FMN per subunit.</text>
</comment>
<organism evidence="10 11">
    <name type="scientific">Pseudoalteromonas lipolytica</name>
    <dbReference type="NCBI Taxonomy" id="570156"/>
    <lineage>
        <taxon>Bacteria</taxon>
        <taxon>Pseudomonadati</taxon>
        <taxon>Pseudomonadota</taxon>
        <taxon>Gammaproteobacteria</taxon>
        <taxon>Alteromonadales</taxon>
        <taxon>Pseudoalteromonadaceae</taxon>
        <taxon>Pseudoalteromonas</taxon>
    </lineage>
</organism>
<protein>
    <recommendedName>
        <fullName evidence="7">Putative NAD(P)H nitroreductase</fullName>
        <ecNumber evidence="7">1.-.-.-</ecNumber>
    </recommendedName>
</protein>
<feature type="domain" description="Nitroreductase" evidence="9">
    <location>
        <begin position="19"/>
        <end position="161"/>
    </location>
</feature>
<dbReference type="PANTHER" id="PTHR43821:SF1">
    <property type="entry name" value="NAD(P)H NITROREDUCTASE YDJA-RELATED"/>
    <property type="match status" value="1"/>
</dbReference>
<dbReference type="RefSeq" id="WP_054553933.1">
    <property type="nucleotide sequence ID" value="NZ_LJTC01000010.1"/>
</dbReference>
<keyword evidence="2 7" id="KW-0285">Flavoprotein</keyword>
<dbReference type="PIRSF" id="PIRSF000232">
    <property type="entry name" value="YdjA"/>
    <property type="match status" value="1"/>
</dbReference>
<dbReference type="NCBIfam" id="NF008088">
    <property type="entry name" value="PRK10828.1"/>
    <property type="match status" value="1"/>
</dbReference>
<evidence type="ECO:0000256" key="8">
    <source>
        <dbReference type="PIRSR" id="PIRSR000232-1"/>
    </source>
</evidence>
<dbReference type="EMBL" id="LJTC01000010">
    <property type="protein sequence ID" value="KPM82728.1"/>
    <property type="molecule type" value="Genomic_DNA"/>
</dbReference>
<feature type="binding site" description="in other chain" evidence="8">
    <location>
        <begin position="131"/>
        <end position="133"/>
    </location>
    <ligand>
        <name>FMN</name>
        <dbReference type="ChEBI" id="CHEBI:58210"/>
        <note>ligand shared between dimeric partners</note>
    </ligand>
</feature>
<dbReference type="Gene3D" id="3.40.109.10">
    <property type="entry name" value="NADH Oxidase"/>
    <property type="match status" value="1"/>
</dbReference>
<dbReference type="Proteomes" id="UP000050378">
    <property type="component" value="Unassembled WGS sequence"/>
</dbReference>
<feature type="binding site" evidence="8">
    <location>
        <position position="39"/>
    </location>
    <ligand>
        <name>FMN</name>
        <dbReference type="ChEBI" id="CHEBI:58210"/>
        <note>ligand shared between dimeric partners</note>
    </ligand>
</feature>
<dbReference type="Pfam" id="PF00881">
    <property type="entry name" value="Nitroreductase"/>
    <property type="match status" value="1"/>
</dbReference>
<accession>A0A0N8HK29</accession>
<keyword evidence="4 7" id="KW-0521">NADP</keyword>
<evidence type="ECO:0000259" key="9">
    <source>
        <dbReference type="Pfam" id="PF00881"/>
    </source>
</evidence>
<dbReference type="InterPro" id="IPR026021">
    <property type="entry name" value="YdjA-like"/>
</dbReference>
<evidence type="ECO:0000313" key="10">
    <source>
        <dbReference type="EMBL" id="KPM82728.1"/>
    </source>
</evidence>
<evidence type="ECO:0000256" key="7">
    <source>
        <dbReference type="PIRNR" id="PIRNR000232"/>
    </source>
</evidence>
<evidence type="ECO:0000256" key="2">
    <source>
        <dbReference type="ARBA" id="ARBA00022630"/>
    </source>
</evidence>
<dbReference type="STRING" id="570156.AOG27_15595"/>
<dbReference type="PANTHER" id="PTHR43821">
    <property type="entry name" value="NAD(P)H NITROREDUCTASE YDJA-RELATED"/>
    <property type="match status" value="1"/>
</dbReference>
<dbReference type="SUPFAM" id="SSF55469">
    <property type="entry name" value="FMN-dependent nitroreductase-like"/>
    <property type="match status" value="1"/>
</dbReference>
<dbReference type="PATRIC" id="fig|570156.3.peg.4209"/>
<feature type="binding site" description="in other chain" evidence="8">
    <location>
        <begin position="10"/>
        <end position="12"/>
    </location>
    <ligand>
        <name>FMN</name>
        <dbReference type="ChEBI" id="CHEBI:58210"/>
        <note>ligand shared between dimeric partners</note>
    </ligand>
</feature>
<sequence length="182" mass="20095">MDALTLLQTRQSDPRLIAPGPTAEQLEIIKRAAIKVPDHGCIAPWRFIVVEGDARNKLGDIYHHAAVAENQDDRTIERAKELPLRSPMMIIAIADVTENPKVPRIEQVQSAGCAVLAMQQAAFAQGLGGIWRTGYFAQSPAVKAALGCKEQDEIVGYLYLGTPEIDIKKPIRHKPETFFENL</sequence>
<evidence type="ECO:0000256" key="3">
    <source>
        <dbReference type="ARBA" id="ARBA00022643"/>
    </source>
</evidence>
<evidence type="ECO:0000313" key="11">
    <source>
        <dbReference type="Proteomes" id="UP000050378"/>
    </source>
</evidence>
<name>A0A0N8HK29_9GAMM</name>
<dbReference type="InterPro" id="IPR000415">
    <property type="entry name" value="Nitroreductase-like"/>
</dbReference>
<keyword evidence="5 7" id="KW-0560">Oxidoreductase</keyword>
<dbReference type="CDD" id="cd02135">
    <property type="entry name" value="YdjA-like"/>
    <property type="match status" value="1"/>
</dbReference>
<evidence type="ECO:0000256" key="5">
    <source>
        <dbReference type="ARBA" id="ARBA00023002"/>
    </source>
</evidence>
<gene>
    <name evidence="10" type="ORF">AOG27_15595</name>
</gene>
<dbReference type="OrthoDB" id="9804207at2"/>
<evidence type="ECO:0000256" key="1">
    <source>
        <dbReference type="ARBA" id="ARBA00007118"/>
    </source>
</evidence>
<dbReference type="GO" id="GO:0016491">
    <property type="term" value="F:oxidoreductase activity"/>
    <property type="evidence" value="ECO:0007669"/>
    <property type="project" value="UniProtKB-UniRule"/>
</dbReference>
<dbReference type="EC" id="1.-.-.-" evidence="7"/>
<evidence type="ECO:0000256" key="4">
    <source>
        <dbReference type="ARBA" id="ARBA00022857"/>
    </source>
</evidence>
<comment type="caution">
    <text evidence="10">The sequence shown here is derived from an EMBL/GenBank/DDBJ whole genome shotgun (WGS) entry which is preliminary data.</text>
</comment>
<evidence type="ECO:0000256" key="6">
    <source>
        <dbReference type="ARBA" id="ARBA00023027"/>
    </source>
</evidence>